<keyword evidence="3" id="KW-1185">Reference proteome</keyword>
<dbReference type="GO" id="GO:0005737">
    <property type="term" value="C:cytoplasm"/>
    <property type="evidence" value="ECO:0007669"/>
    <property type="project" value="GOC"/>
</dbReference>
<evidence type="ECO:0000313" key="3">
    <source>
        <dbReference type="Proteomes" id="UP000198323"/>
    </source>
</evidence>
<dbReference type="Pfam" id="PF06462">
    <property type="entry name" value="Hyd_WA"/>
    <property type="match status" value="6"/>
</dbReference>
<gene>
    <name evidence="2" type="ORF">ASZ78_007251</name>
</gene>
<dbReference type="STRING" id="9009.A0A226MNQ4"/>
<dbReference type="InterPro" id="IPR036322">
    <property type="entry name" value="WD40_repeat_dom_sf"/>
</dbReference>
<dbReference type="AlphaFoldDB" id="A0A226MNQ4"/>
<comment type="caution">
    <text evidence="2">The sequence shown here is derived from an EMBL/GenBank/DDBJ whole genome shotgun (WGS) entry which is preliminary data.</text>
</comment>
<dbReference type="PANTHER" id="PTHR23287:SF16">
    <property type="entry name" value="TECTONIN BETA-PROPELLER REPEAT-CONTAINING PROTEIN 2"/>
    <property type="match status" value="1"/>
</dbReference>
<dbReference type="GO" id="GO:0032527">
    <property type="term" value="P:protein exit from endoplasmic reticulum"/>
    <property type="evidence" value="ECO:0007669"/>
    <property type="project" value="TreeGrafter"/>
</dbReference>
<dbReference type="InterPro" id="IPR001680">
    <property type="entry name" value="WD40_rpt"/>
</dbReference>
<name>A0A226MNQ4_CALSU</name>
<organism evidence="2 3">
    <name type="scientific">Callipepla squamata</name>
    <name type="common">Scaled quail</name>
    <dbReference type="NCBI Taxonomy" id="9009"/>
    <lineage>
        <taxon>Eukaryota</taxon>
        <taxon>Metazoa</taxon>
        <taxon>Chordata</taxon>
        <taxon>Craniata</taxon>
        <taxon>Vertebrata</taxon>
        <taxon>Euteleostomi</taxon>
        <taxon>Archelosauria</taxon>
        <taxon>Archosauria</taxon>
        <taxon>Dinosauria</taxon>
        <taxon>Saurischia</taxon>
        <taxon>Theropoda</taxon>
        <taxon>Coelurosauria</taxon>
        <taxon>Aves</taxon>
        <taxon>Neognathae</taxon>
        <taxon>Galloanserae</taxon>
        <taxon>Galliformes</taxon>
        <taxon>Odontophoridae</taxon>
        <taxon>Callipepla</taxon>
    </lineage>
</organism>
<dbReference type="SMART" id="SM00706">
    <property type="entry name" value="TECPR"/>
    <property type="match status" value="8"/>
</dbReference>
<feature type="region of interest" description="Disordered" evidence="1">
    <location>
        <begin position="625"/>
        <end position="672"/>
    </location>
</feature>
<dbReference type="SMART" id="SM00320">
    <property type="entry name" value="WD40"/>
    <property type="match status" value="3"/>
</dbReference>
<feature type="compositionally biased region" description="Polar residues" evidence="1">
    <location>
        <begin position="372"/>
        <end position="394"/>
    </location>
</feature>
<sequence>MFAMASVASPVIFKEFCPLYYLLNAIPTKIQKGFRSIVVYLTALDTNGDYIAVGSSIGMLYLYCRHLNQMKKYNFEGKCESITFVKLLSCFDDLVAVGTASGRVAVFQLVSSLPGRNKQLRRFDVAGVHKSSITALAWSPNGMKLFSGDDRGKIVYSALDLDRALIGGLEGYGDIVSVSCTSNEIFLLKGDRDIIRISSRPEGLSSLVPDGNSKLMNPSTDMSPRVLTPVSVVASASSSPSVETDKKIVISPSVVGDKRDSLVKDDLESPALLEKSFDRVGDLSSETRKRGCSVASESRSRSSSVNSVDSGSSFMICADQLSEAQRECHLSSQRFSTISSEDFDQELIVKPIKVKKKKKKKQESGIKRNHISLESTPSYERQLSGDSPHSVNADSFSMTSSLMSGSIDQLSTGSPDQESMFSVESNTILQEDNGSETFSVLQSPESATVLINEENGDTVDLQKLPNSDSGMGTSTIIDTLTSVSPLILTEDLTSTVVTENNHCVLSSSSECCLGKLGQEEQDFSTLCKINENLDKMKLQDGENCFEEPDQTLLECSSVCDVQTSLMLNECDETGREDQQQHSVIVSALSDPSVPHFDISKGVDSDHSSISGWNFESVIKAKSSTSTTEWVTNTHESKAEEESASSDEEDIYGHGLPYSSSETSVPEVGAEPGSQDMARISLDEMVLLKSDQFAESWMGYSGPGYGILSLAVSEKYIWCLDYRGSLYCSALPAAGLRWQKFEDGVQQVAVSPSGALLWKIEQKTNKAFACGKVTIKGKRHWYEALPQAVFVALSDDTAWIIRTNGDLYLQTGLSVDRPCARAVKVDCPYPLSQVTSRNNVVWALSEQRALLYREGVRSFCPEGEQWKSDIVSEMQALEPVCITLGDQQTLWALDIHGNLWFRTGIVSKKPQGDDSHWWQVSITDYVVFDQCSLFQTIIQATHSVATAAQAPVEKVADKLRMAFWSQQLQCQPSLLGVNGSGVWISSGKNEFHVAKGNLIGTYWNNVVPRGTASATKWVFALASPASSKEGSFLWLCQSNKDLFCVRDQSPQFRPSTVQLPSETEMVLYSACQDAIWGLDSHGQIFIRTLSSSCPTGMYWTKLDLSQLGAVKLISLACGNQHVWACDTSGGVYFRVGTQPLNPNLMLPAWIMIEPPIQPVGVYLVSIHSSPNDQMLWAIDSKWNVHVRVGITEEMPVGTDWEHVPGLQACELAISTRTVWARCPNGDVARRYGVTDKNPAGDYWKKIPGNVSRLTGKLVLHDNS</sequence>
<feature type="compositionally biased region" description="Low complexity" evidence="1">
    <location>
        <begin position="293"/>
        <end position="309"/>
    </location>
</feature>
<dbReference type="Proteomes" id="UP000198323">
    <property type="component" value="Unassembled WGS sequence"/>
</dbReference>
<feature type="region of interest" description="Disordered" evidence="1">
    <location>
        <begin position="358"/>
        <end position="397"/>
    </location>
</feature>
<evidence type="ECO:0000256" key="1">
    <source>
        <dbReference type="SAM" id="MobiDB-lite"/>
    </source>
</evidence>
<proteinExistence type="predicted"/>
<evidence type="ECO:0008006" key="4">
    <source>
        <dbReference type="Google" id="ProtNLM"/>
    </source>
</evidence>
<dbReference type="SUPFAM" id="SSF50978">
    <property type="entry name" value="WD40 repeat-like"/>
    <property type="match status" value="1"/>
</dbReference>
<dbReference type="InterPro" id="IPR006624">
    <property type="entry name" value="Beta-propeller_rpt_TECPR"/>
</dbReference>
<accession>A0A226MNQ4</accession>
<evidence type="ECO:0000313" key="2">
    <source>
        <dbReference type="EMBL" id="OXB56878.1"/>
    </source>
</evidence>
<dbReference type="InterPro" id="IPR015943">
    <property type="entry name" value="WD40/YVTN_repeat-like_dom_sf"/>
</dbReference>
<dbReference type="EMBL" id="MCFN01000600">
    <property type="protein sequence ID" value="OXB56878.1"/>
    <property type="molecule type" value="Genomic_DNA"/>
</dbReference>
<reference evidence="2 3" key="1">
    <citation type="submission" date="2016-07" db="EMBL/GenBank/DDBJ databases">
        <title>Disparate Historic Effective Population Sizes Predicted by Modern Levels of Genome Diversity for the Scaled Quail (Callipepla squamata) and the Northern Bobwhite (Colinus virginianus): Inferences from First and Second Generation Draft Genome Assemblies for Sympatric New World Quail.</title>
        <authorList>
            <person name="Oldeschulte D.L."/>
            <person name="Halley Y.A."/>
            <person name="Bhattarai E.K."/>
            <person name="Brashear W.A."/>
            <person name="Hill J."/>
            <person name="Metz R.P."/>
            <person name="Johnson C.D."/>
            <person name="Rollins D."/>
            <person name="Peterson M.J."/>
            <person name="Bickhart D.M."/>
            <person name="Decker J.E."/>
            <person name="Seabury C.M."/>
        </authorList>
    </citation>
    <scope>NUCLEOTIDE SEQUENCE [LARGE SCALE GENOMIC DNA]</scope>
    <source>
        <strain evidence="2 3">Texas</strain>
        <tissue evidence="2">Leg muscle</tissue>
    </source>
</reference>
<dbReference type="Gene3D" id="2.130.10.10">
    <property type="entry name" value="YVTN repeat-like/Quinoprotein amine dehydrogenase"/>
    <property type="match status" value="1"/>
</dbReference>
<dbReference type="PANTHER" id="PTHR23287">
    <property type="entry name" value="RUBY-EYE2-LIKE PROTEIN"/>
    <property type="match status" value="1"/>
</dbReference>
<protein>
    <recommendedName>
        <fullName evidence="4">Tectonin beta-propeller repeat-containing protein 2</fullName>
    </recommendedName>
</protein>
<dbReference type="OrthoDB" id="9930272at2759"/>
<feature type="region of interest" description="Disordered" evidence="1">
    <location>
        <begin position="288"/>
        <end position="309"/>
    </location>
</feature>